<organism evidence="1 2">
    <name type="scientific">Trichonephila clavata</name>
    <name type="common">Joro spider</name>
    <name type="synonym">Nephila clavata</name>
    <dbReference type="NCBI Taxonomy" id="2740835"/>
    <lineage>
        <taxon>Eukaryota</taxon>
        <taxon>Metazoa</taxon>
        <taxon>Ecdysozoa</taxon>
        <taxon>Arthropoda</taxon>
        <taxon>Chelicerata</taxon>
        <taxon>Arachnida</taxon>
        <taxon>Araneae</taxon>
        <taxon>Araneomorphae</taxon>
        <taxon>Entelegynae</taxon>
        <taxon>Araneoidea</taxon>
        <taxon>Nephilidae</taxon>
        <taxon>Trichonephila</taxon>
    </lineage>
</organism>
<evidence type="ECO:0000313" key="1">
    <source>
        <dbReference type="EMBL" id="GFR24383.1"/>
    </source>
</evidence>
<keyword evidence="2" id="KW-1185">Reference proteome</keyword>
<dbReference type="Proteomes" id="UP000887116">
    <property type="component" value="Unassembled WGS sequence"/>
</dbReference>
<dbReference type="EMBL" id="BMAO01038365">
    <property type="protein sequence ID" value="GFR24383.1"/>
    <property type="molecule type" value="Genomic_DNA"/>
</dbReference>
<gene>
    <name evidence="1" type="ORF">TNCT_474821</name>
</gene>
<accession>A0A8X6JGK7</accession>
<protein>
    <submittedName>
        <fullName evidence="1">Uncharacterized protein</fullName>
    </submittedName>
</protein>
<proteinExistence type="predicted"/>
<dbReference type="AlphaFoldDB" id="A0A8X6JGK7"/>
<reference evidence="1" key="1">
    <citation type="submission" date="2020-07" db="EMBL/GenBank/DDBJ databases">
        <title>Multicomponent nature underlies the extraordinary mechanical properties of spider dragline silk.</title>
        <authorList>
            <person name="Kono N."/>
            <person name="Nakamura H."/>
            <person name="Mori M."/>
            <person name="Yoshida Y."/>
            <person name="Ohtoshi R."/>
            <person name="Malay A.D."/>
            <person name="Moran D.A.P."/>
            <person name="Tomita M."/>
            <person name="Numata K."/>
            <person name="Arakawa K."/>
        </authorList>
    </citation>
    <scope>NUCLEOTIDE SEQUENCE</scope>
</reference>
<name>A0A8X6JGK7_TRICU</name>
<evidence type="ECO:0000313" key="2">
    <source>
        <dbReference type="Proteomes" id="UP000887116"/>
    </source>
</evidence>
<sequence>MQTVLRVEMFTTAGDSSRKYHWQHRRGRDFISTFPYDKQGAVMNLERANGVDERCDCNKKRKWVCRRHIVVVVVAAVWMNGRRE</sequence>
<comment type="caution">
    <text evidence="1">The sequence shown here is derived from an EMBL/GenBank/DDBJ whole genome shotgun (WGS) entry which is preliminary data.</text>
</comment>